<dbReference type="SUPFAM" id="SSF50242">
    <property type="entry name" value="TIMP-like"/>
    <property type="match status" value="1"/>
</dbReference>
<dbReference type="RefSeq" id="WP_324690512.1">
    <property type="nucleotide sequence ID" value="NZ_BAABCR010000013.1"/>
</dbReference>
<feature type="chain" id="PRO_5046535200" description="Lipoprotein" evidence="1">
    <location>
        <begin position="19"/>
        <end position="266"/>
    </location>
</feature>
<evidence type="ECO:0008006" key="4">
    <source>
        <dbReference type="Google" id="ProtNLM"/>
    </source>
</evidence>
<organism evidence="2 3">
    <name type="scientific">Flavobacterium cheonhonense</name>
    <dbReference type="NCBI Taxonomy" id="706185"/>
    <lineage>
        <taxon>Bacteria</taxon>
        <taxon>Pseudomonadati</taxon>
        <taxon>Bacteroidota</taxon>
        <taxon>Flavobacteriia</taxon>
        <taxon>Flavobacteriales</taxon>
        <taxon>Flavobacteriaceae</taxon>
        <taxon>Flavobacterium</taxon>
    </lineage>
</organism>
<keyword evidence="3" id="KW-1185">Reference proteome</keyword>
<protein>
    <recommendedName>
        <fullName evidence="4">Lipoprotein</fullName>
    </recommendedName>
</protein>
<sequence>MKKVLFILLLFSSIKTIGCSSCGVSTFSQQFINADIIAKVKITKILKDSPEFSGDGDFQANAEIVTLYKGQNKANNMTVGSNTNSTSGLYLPLNSEWILFAYTTNSINHYFTHGCSGSKQIDRIFDEKFYPNYNPIYKKSIDNLTKLLTNLKANNIEISNKANIINSCGYDNFLKNQNNMESDKEYAFYKVILNSELKIKSIIIISGFNEKFDIEFKKEIIENTNWVSVYGSKKKIPEDTEWLIIIKKNEQLTYNNLKYTNITYDP</sequence>
<dbReference type="EMBL" id="BAABCR010000013">
    <property type="protein sequence ID" value="GAA4027707.1"/>
    <property type="molecule type" value="Genomic_DNA"/>
</dbReference>
<name>A0ABP7TL29_9FLAO</name>
<gene>
    <name evidence="2" type="ORF">GCM10022386_09020</name>
</gene>
<evidence type="ECO:0000256" key="1">
    <source>
        <dbReference type="SAM" id="SignalP"/>
    </source>
</evidence>
<evidence type="ECO:0000313" key="2">
    <source>
        <dbReference type="EMBL" id="GAA4027707.1"/>
    </source>
</evidence>
<reference evidence="3" key="1">
    <citation type="journal article" date="2019" name="Int. J. Syst. Evol. Microbiol.">
        <title>The Global Catalogue of Microorganisms (GCM) 10K type strain sequencing project: providing services to taxonomists for standard genome sequencing and annotation.</title>
        <authorList>
            <consortium name="The Broad Institute Genomics Platform"/>
            <consortium name="The Broad Institute Genome Sequencing Center for Infectious Disease"/>
            <person name="Wu L."/>
            <person name="Ma J."/>
        </authorList>
    </citation>
    <scope>NUCLEOTIDE SEQUENCE [LARGE SCALE GENOMIC DNA]</scope>
    <source>
        <strain evidence="3">JCM 17064</strain>
    </source>
</reference>
<dbReference type="Proteomes" id="UP001500968">
    <property type="component" value="Unassembled WGS sequence"/>
</dbReference>
<proteinExistence type="predicted"/>
<feature type="signal peptide" evidence="1">
    <location>
        <begin position="1"/>
        <end position="18"/>
    </location>
</feature>
<comment type="caution">
    <text evidence="2">The sequence shown here is derived from an EMBL/GenBank/DDBJ whole genome shotgun (WGS) entry which is preliminary data.</text>
</comment>
<dbReference type="Gene3D" id="2.40.50.120">
    <property type="match status" value="1"/>
</dbReference>
<accession>A0ABP7TL29</accession>
<dbReference type="InterPro" id="IPR008993">
    <property type="entry name" value="TIMP-like_OB-fold"/>
</dbReference>
<keyword evidence="1" id="KW-0732">Signal</keyword>
<evidence type="ECO:0000313" key="3">
    <source>
        <dbReference type="Proteomes" id="UP001500968"/>
    </source>
</evidence>